<protein>
    <submittedName>
        <fullName evidence="1">Uncharacterized protein</fullName>
    </submittedName>
</protein>
<dbReference type="EMBL" id="SAEB01000012">
    <property type="protein sequence ID" value="RVD81825.1"/>
    <property type="molecule type" value="Genomic_DNA"/>
</dbReference>
<dbReference type="Proteomes" id="UP000283090">
    <property type="component" value="Unassembled WGS sequence"/>
</dbReference>
<proteinExistence type="predicted"/>
<comment type="caution">
    <text evidence="1">The sequence shown here is derived from an EMBL/GenBank/DDBJ whole genome shotgun (WGS) entry which is preliminary data.</text>
</comment>
<name>A0A436ZSF4_ARTFL</name>
<dbReference type="RefSeq" id="XP_067487369.1">
    <property type="nucleotide sequence ID" value="XM_067639596.1"/>
</dbReference>
<reference evidence="1 2" key="1">
    <citation type="submission" date="2019-01" db="EMBL/GenBank/DDBJ databases">
        <title>Intercellular communication is required for trap formation in the nematode-trapping fungus Duddingtonia flagrans.</title>
        <authorList>
            <person name="Youssar L."/>
            <person name="Wernet V."/>
            <person name="Hensel N."/>
            <person name="Hildebrandt H.-G."/>
            <person name="Fischer R."/>
        </authorList>
    </citation>
    <scope>NUCLEOTIDE SEQUENCE [LARGE SCALE GENOMIC DNA]</scope>
    <source>
        <strain evidence="1 2">CBS H-5679</strain>
    </source>
</reference>
<dbReference type="VEuPathDB" id="FungiDB:DFL_009672"/>
<organism evidence="1 2">
    <name type="scientific">Arthrobotrys flagrans</name>
    <name type="common">Nematode-trapping fungus</name>
    <name type="synonym">Trichothecium flagrans</name>
    <dbReference type="NCBI Taxonomy" id="97331"/>
    <lineage>
        <taxon>Eukaryota</taxon>
        <taxon>Fungi</taxon>
        <taxon>Dikarya</taxon>
        <taxon>Ascomycota</taxon>
        <taxon>Pezizomycotina</taxon>
        <taxon>Orbiliomycetes</taxon>
        <taxon>Orbiliales</taxon>
        <taxon>Orbiliaceae</taxon>
        <taxon>Arthrobotrys</taxon>
    </lineage>
</organism>
<sequence length="172" mass="19785">MTTWGDETNAQYRDLKAKWEKKGVEGAQLKAVLWGFSLNCFRWYCKYHQGLRAITSYKRREVRLAEPSIFDDPLVLDELQSAKVDAMWRSHTEWPLHMGSDGTFALDKSARSGIEGIFEALLVDEPLKMKIWEEVGSGSPWPVRRPRKRTREYSSSDPEVCSLTRLFPLGTG</sequence>
<dbReference type="OrthoDB" id="5276163at2759"/>
<accession>A0A436ZSF4</accession>
<dbReference type="GeneID" id="93591983"/>
<dbReference type="AlphaFoldDB" id="A0A436ZSF4"/>
<gene>
    <name evidence="1" type="ORF">DFL_009672</name>
</gene>
<evidence type="ECO:0000313" key="2">
    <source>
        <dbReference type="Proteomes" id="UP000283090"/>
    </source>
</evidence>
<evidence type="ECO:0000313" key="1">
    <source>
        <dbReference type="EMBL" id="RVD81825.1"/>
    </source>
</evidence>
<keyword evidence="2" id="KW-1185">Reference proteome</keyword>